<keyword evidence="1" id="KW-0812">Transmembrane</keyword>
<comment type="caution">
    <text evidence="3">The sequence shown here is derived from an EMBL/GenBank/DDBJ whole genome shotgun (WGS) entry which is preliminary data.</text>
</comment>
<feature type="domain" description="Glycine zipper-like" evidence="2">
    <location>
        <begin position="103"/>
        <end position="141"/>
    </location>
</feature>
<evidence type="ECO:0000313" key="4">
    <source>
        <dbReference type="Proteomes" id="UP001234495"/>
    </source>
</evidence>
<dbReference type="Proteomes" id="UP001234495">
    <property type="component" value="Unassembled WGS sequence"/>
</dbReference>
<dbReference type="Pfam" id="PF26273">
    <property type="entry name" value="Gly_zipper"/>
    <property type="match status" value="1"/>
</dbReference>
<dbReference type="RefSeq" id="WP_307344905.1">
    <property type="nucleotide sequence ID" value="NZ_JAUSUD010000023.1"/>
</dbReference>
<evidence type="ECO:0000313" key="3">
    <source>
        <dbReference type="EMBL" id="MDQ0232683.1"/>
    </source>
</evidence>
<feature type="transmembrane region" description="Helical" evidence="1">
    <location>
        <begin position="124"/>
        <end position="142"/>
    </location>
</feature>
<gene>
    <name evidence="3" type="ORF">J2S19_004005</name>
</gene>
<feature type="transmembrane region" description="Helical" evidence="1">
    <location>
        <begin position="99"/>
        <end position="118"/>
    </location>
</feature>
<organism evidence="3 4">
    <name type="scientific">Metabacillus malikii</name>
    <dbReference type="NCBI Taxonomy" id="1504265"/>
    <lineage>
        <taxon>Bacteria</taxon>
        <taxon>Bacillati</taxon>
        <taxon>Bacillota</taxon>
        <taxon>Bacilli</taxon>
        <taxon>Bacillales</taxon>
        <taxon>Bacillaceae</taxon>
        <taxon>Metabacillus</taxon>
    </lineage>
</organism>
<reference evidence="3 4" key="1">
    <citation type="submission" date="2023-07" db="EMBL/GenBank/DDBJ databases">
        <title>Genomic Encyclopedia of Type Strains, Phase IV (KMG-IV): sequencing the most valuable type-strain genomes for metagenomic binning, comparative biology and taxonomic classification.</title>
        <authorList>
            <person name="Goeker M."/>
        </authorList>
    </citation>
    <scope>NUCLEOTIDE SEQUENCE [LARGE SCALE GENOMIC DNA]</scope>
    <source>
        <strain evidence="3 4">DSM 29005</strain>
    </source>
</reference>
<keyword evidence="1" id="KW-0472">Membrane</keyword>
<evidence type="ECO:0000256" key="1">
    <source>
        <dbReference type="SAM" id="Phobius"/>
    </source>
</evidence>
<dbReference type="EMBL" id="JAUSUD010000023">
    <property type="protein sequence ID" value="MDQ0232683.1"/>
    <property type="molecule type" value="Genomic_DNA"/>
</dbReference>
<evidence type="ECO:0000259" key="2">
    <source>
        <dbReference type="Pfam" id="PF26273"/>
    </source>
</evidence>
<name>A0ABT9ZMD9_9BACI</name>
<proteinExistence type="predicted"/>
<accession>A0ABT9ZMD9</accession>
<protein>
    <recommendedName>
        <fullName evidence="2">Glycine zipper-like domain-containing protein</fullName>
    </recommendedName>
</protein>
<keyword evidence="1" id="KW-1133">Transmembrane helix</keyword>
<sequence length="153" mass="17272">MENNGNELKLIINKLKQTVDTQTFKKLELEKCERLVERLTSFSESCEECQRKFIEAEEHFSRLDEHIDQLPTSEMKEHKQFVSQTVAHFEKEHDLVTEGYYVSLYMSIGLGLGVMFGLTIFDNIGLGIPIGFAIGLAIGSGLDADAKKKGKTI</sequence>
<keyword evidence="4" id="KW-1185">Reference proteome</keyword>
<dbReference type="InterPro" id="IPR058598">
    <property type="entry name" value="Gly_zipper-like_dom"/>
</dbReference>